<feature type="compositionally biased region" description="Basic and acidic residues" evidence="2">
    <location>
        <begin position="94"/>
        <end position="111"/>
    </location>
</feature>
<protein>
    <submittedName>
        <fullName evidence="3">Uncharacterized protein</fullName>
    </submittedName>
</protein>
<dbReference type="EMBL" id="CAXITT010000257">
    <property type="protein sequence ID" value="CAL1537288.1"/>
    <property type="molecule type" value="Genomic_DNA"/>
</dbReference>
<feature type="region of interest" description="Disordered" evidence="2">
    <location>
        <begin position="67"/>
        <end position="131"/>
    </location>
</feature>
<organism evidence="3 4">
    <name type="scientific">Lymnaea stagnalis</name>
    <name type="common">Great pond snail</name>
    <name type="synonym">Helix stagnalis</name>
    <dbReference type="NCBI Taxonomy" id="6523"/>
    <lineage>
        <taxon>Eukaryota</taxon>
        <taxon>Metazoa</taxon>
        <taxon>Spiralia</taxon>
        <taxon>Lophotrochozoa</taxon>
        <taxon>Mollusca</taxon>
        <taxon>Gastropoda</taxon>
        <taxon>Heterobranchia</taxon>
        <taxon>Euthyneura</taxon>
        <taxon>Panpulmonata</taxon>
        <taxon>Hygrophila</taxon>
        <taxon>Lymnaeoidea</taxon>
        <taxon>Lymnaeidae</taxon>
        <taxon>Lymnaea</taxon>
    </lineage>
</organism>
<comment type="caution">
    <text evidence="3">The sequence shown here is derived from an EMBL/GenBank/DDBJ whole genome shotgun (WGS) entry which is preliminary data.</text>
</comment>
<gene>
    <name evidence="3" type="ORF">GSLYS_00011201001</name>
</gene>
<accession>A0AAV2HT52</accession>
<dbReference type="Proteomes" id="UP001497497">
    <property type="component" value="Unassembled WGS sequence"/>
</dbReference>
<evidence type="ECO:0000256" key="2">
    <source>
        <dbReference type="SAM" id="MobiDB-lite"/>
    </source>
</evidence>
<feature type="non-terminal residue" evidence="3">
    <location>
        <position position="295"/>
    </location>
</feature>
<sequence length="295" mass="33703">MHEIKHLGQQQIESMEKVSILRQESEFKTEDLQQQLIKKQHELDALNQKMSEIQNALVKGQISAFQKPDHLSNDGSFGKVNHITENMSSPLNEDSSKHFARRSEPSGKEGYPHNGQYKLPSKPVLGDSNSKEREITKIKSKAQQLDKDRQNLLIEMQSLLEAAATDNLKLHEELEGRSQELTQLNSDLEQSKQEQAELLEETNALYHQADLSLGKLKMMLKEKEQQLINVTSSLEQARATQVRLAKERDESLKLATEREAVYNSLISSNSFQVQSMKEILNSSIEEKQNLEKKLK</sequence>
<keyword evidence="1" id="KW-0175">Coiled coil</keyword>
<proteinExistence type="predicted"/>
<evidence type="ECO:0000256" key="1">
    <source>
        <dbReference type="SAM" id="Coils"/>
    </source>
</evidence>
<evidence type="ECO:0000313" key="4">
    <source>
        <dbReference type="Proteomes" id="UP001497497"/>
    </source>
</evidence>
<reference evidence="3 4" key="1">
    <citation type="submission" date="2024-04" db="EMBL/GenBank/DDBJ databases">
        <authorList>
            <consortium name="Genoscope - CEA"/>
            <person name="William W."/>
        </authorList>
    </citation>
    <scope>NUCLEOTIDE SEQUENCE [LARGE SCALE GENOMIC DNA]</scope>
</reference>
<keyword evidence="4" id="KW-1185">Reference proteome</keyword>
<evidence type="ECO:0000313" key="3">
    <source>
        <dbReference type="EMBL" id="CAL1537288.1"/>
    </source>
</evidence>
<name>A0AAV2HT52_LYMST</name>
<dbReference type="AlphaFoldDB" id="A0AAV2HT52"/>
<feature type="coiled-coil region" evidence="1">
    <location>
        <begin position="29"/>
        <end position="56"/>
    </location>
</feature>
<feature type="compositionally biased region" description="Polar residues" evidence="2">
    <location>
        <begin position="83"/>
        <end position="93"/>
    </location>
</feature>